<reference evidence="4" key="1">
    <citation type="submission" date="2017-02" db="EMBL/GenBank/DDBJ databases">
        <title>Complete genome sequence of Cupriavidus necator strain NH9, a 3-chlorobenzoate degrader.</title>
        <authorList>
            <person name="Moriuchi R."/>
            <person name="Dohra H."/>
            <person name="Ogawa N."/>
        </authorList>
    </citation>
    <scope>NUCLEOTIDE SEQUENCE [LARGE SCALE GENOMIC DNA]</scope>
    <source>
        <strain evidence="4">NH9</strain>
    </source>
</reference>
<name>A0A1U9UND4_CUPNE</name>
<dbReference type="AlphaFoldDB" id="A0A1U9UND4"/>
<dbReference type="KEGG" id="cuh:BJN34_09655"/>
<protein>
    <submittedName>
        <fullName evidence="3">Uncharacterized protein</fullName>
    </submittedName>
</protein>
<feature type="transmembrane region" description="Helical" evidence="2">
    <location>
        <begin position="48"/>
        <end position="65"/>
    </location>
</feature>
<dbReference type="Proteomes" id="UP000189627">
    <property type="component" value="Chromosome 1"/>
</dbReference>
<organism evidence="3 4">
    <name type="scientific">Cupriavidus necator</name>
    <name type="common">Alcaligenes eutrophus</name>
    <name type="synonym">Ralstonia eutropha</name>
    <dbReference type="NCBI Taxonomy" id="106590"/>
    <lineage>
        <taxon>Bacteria</taxon>
        <taxon>Pseudomonadati</taxon>
        <taxon>Pseudomonadota</taxon>
        <taxon>Betaproteobacteria</taxon>
        <taxon>Burkholderiales</taxon>
        <taxon>Burkholderiaceae</taxon>
        <taxon>Cupriavidus</taxon>
    </lineage>
</organism>
<evidence type="ECO:0000313" key="4">
    <source>
        <dbReference type="Proteomes" id="UP000189627"/>
    </source>
</evidence>
<keyword evidence="2" id="KW-1133">Transmembrane helix</keyword>
<dbReference type="EMBL" id="CP017757">
    <property type="protein sequence ID" value="AQV94153.1"/>
    <property type="molecule type" value="Genomic_DNA"/>
</dbReference>
<feature type="transmembrane region" description="Helical" evidence="2">
    <location>
        <begin position="21"/>
        <end position="42"/>
    </location>
</feature>
<gene>
    <name evidence="3" type="ORF">BJN34_09655</name>
</gene>
<evidence type="ECO:0000313" key="3">
    <source>
        <dbReference type="EMBL" id="AQV94153.1"/>
    </source>
</evidence>
<keyword evidence="2" id="KW-0472">Membrane</keyword>
<sequence>MQFGIAEAPARTENGMSPGKLGYLLFVRGLALGGAGWALRLYVTDRGAEALLTVLVTMGVTRLLARGWYYRSSDRGELGWGREPSIATVALSCRDPLTRATIAEAPAGDVRSDARGHASWREAVESLDIMPGMSREWSAASPTHGVDEHLAQSRGETACSGGAQWPAR</sequence>
<evidence type="ECO:0000256" key="2">
    <source>
        <dbReference type="SAM" id="Phobius"/>
    </source>
</evidence>
<feature type="region of interest" description="Disordered" evidence="1">
    <location>
        <begin position="138"/>
        <end position="168"/>
    </location>
</feature>
<proteinExistence type="predicted"/>
<accession>A0A1U9UND4</accession>
<keyword evidence="2" id="KW-0812">Transmembrane</keyword>
<evidence type="ECO:0000256" key="1">
    <source>
        <dbReference type="SAM" id="MobiDB-lite"/>
    </source>
</evidence>